<dbReference type="EMBL" id="BLAX01000001">
    <property type="protein sequence ID" value="GET33789.1"/>
    <property type="molecule type" value="Genomic_DNA"/>
</dbReference>
<keyword evidence="2" id="KW-1185">Reference proteome</keyword>
<gene>
    <name evidence="1" type="ORF">PbJCM13498_26520</name>
</gene>
<evidence type="ECO:0000313" key="2">
    <source>
        <dbReference type="Proteomes" id="UP000391834"/>
    </source>
</evidence>
<dbReference type="AlphaFoldDB" id="A0A5M4B0V2"/>
<sequence length="204" mass="24191">MVRWPALIEQLYRQKQHNDFDRIFTLCEAQYGYIGYLLSEKRKKEAQQRIDQTMAILDEGINRYPDSAKLYTIKAALIGYQIGLKPWKAPWLGPKSQDNIELAKKLNAQEPRVWFEEGNSYFFRPAIFGGSRKTAIQQYEKAWKLMNAEPDAKQTWFYYYTGAWLGKTYMDEDRKGEANRLFKQLLNEAPNFRWVKEELLPLSR</sequence>
<evidence type="ECO:0000313" key="1">
    <source>
        <dbReference type="EMBL" id="GET33789.1"/>
    </source>
</evidence>
<reference evidence="1 2" key="1">
    <citation type="submission" date="2019-10" db="EMBL/GenBank/DDBJ databases">
        <title>Prolixibacter strains distinguished by the presence of nitrate reductase genes were adept at nitrate-dependent anaerobic corrosion of metallic iron and carbon steel.</title>
        <authorList>
            <person name="Iino T."/>
            <person name="Shono N."/>
            <person name="Ito K."/>
            <person name="Nakamura R."/>
            <person name="Sueoka K."/>
            <person name="Harayama S."/>
            <person name="Ohkuma M."/>
        </authorList>
    </citation>
    <scope>NUCLEOTIDE SEQUENCE [LARGE SCALE GENOMIC DNA]</scope>
    <source>
        <strain evidence="1 2">JCM 13498</strain>
    </source>
</reference>
<protein>
    <recommendedName>
        <fullName evidence="3">Tetratricopeptide repeat protein</fullName>
    </recommendedName>
</protein>
<dbReference type="SUPFAM" id="SSF48452">
    <property type="entry name" value="TPR-like"/>
    <property type="match status" value="1"/>
</dbReference>
<dbReference type="Gene3D" id="1.25.40.10">
    <property type="entry name" value="Tetratricopeptide repeat domain"/>
    <property type="match status" value="1"/>
</dbReference>
<name>A0A5M4B0V2_9BACT</name>
<comment type="caution">
    <text evidence="1">The sequence shown here is derived from an EMBL/GenBank/DDBJ whole genome shotgun (WGS) entry which is preliminary data.</text>
</comment>
<proteinExistence type="predicted"/>
<organism evidence="1 2">
    <name type="scientific">Prolixibacter bellariivorans</name>
    <dbReference type="NCBI Taxonomy" id="314319"/>
    <lineage>
        <taxon>Bacteria</taxon>
        <taxon>Pseudomonadati</taxon>
        <taxon>Bacteroidota</taxon>
        <taxon>Bacteroidia</taxon>
        <taxon>Marinilabiliales</taxon>
        <taxon>Prolixibacteraceae</taxon>
        <taxon>Prolixibacter</taxon>
    </lineage>
</organism>
<evidence type="ECO:0008006" key="3">
    <source>
        <dbReference type="Google" id="ProtNLM"/>
    </source>
</evidence>
<dbReference type="InterPro" id="IPR011990">
    <property type="entry name" value="TPR-like_helical_dom_sf"/>
</dbReference>
<accession>A0A5M4B0V2</accession>
<dbReference type="Proteomes" id="UP000391834">
    <property type="component" value="Unassembled WGS sequence"/>
</dbReference>